<protein>
    <submittedName>
        <fullName evidence="1">Uncharacterized protein</fullName>
    </submittedName>
</protein>
<evidence type="ECO:0000313" key="1">
    <source>
        <dbReference type="EMBL" id="MCO6047813.1"/>
    </source>
</evidence>
<reference evidence="1" key="1">
    <citation type="submission" date="2022-06" db="EMBL/GenBank/DDBJ databases">
        <title>Aeoliella straminimaris, a novel planctomycete from sediments.</title>
        <authorList>
            <person name="Vitorino I.R."/>
            <person name="Lage O.M."/>
        </authorList>
    </citation>
    <scope>NUCLEOTIDE SEQUENCE</scope>
    <source>
        <strain evidence="1">ICT_H6.2</strain>
    </source>
</reference>
<organism evidence="1 2">
    <name type="scientific">Aeoliella straminimaris</name>
    <dbReference type="NCBI Taxonomy" id="2954799"/>
    <lineage>
        <taxon>Bacteria</taxon>
        <taxon>Pseudomonadati</taxon>
        <taxon>Planctomycetota</taxon>
        <taxon>Planctomycetia</taxon>
        <taxon>Pirellulales</taxon>
        <taxon>Lacipirellulaceae</taxon>
        <taxon>Aeoliella</taxon>
    </lineage>
</organism>
<sequence>MRYRLRTLLLVATVCCFALGFWISWPQHTARRFEQALCTSDLDLIQSLLAEGNVAGPPITKTIAAKADFNIEPQPPTLREYATGRRQYTLKTPYGWCDFTVRRGRLSELRDRYFYGGVELVFVF</sequence>
<dbReference type="RefSeq" id="WP_252855920.1">
    <property type="nucleotide sequence ID" value="NZ_JAMXLR010000092.1"/>
</dbReference>
<dbReference type="EMBL" id="JAMXLR010000092">
    <property type="protein sequence ID" value="MCO6047813.1"/>
    <property type="molecule type" value="Genomic_DNA"/>
</dbReference>
<dbReference type="AlphaFoldDB" id="A0A9X2FGB4"/>
<name>A0A9X2FGB4_9BACT</name>
<evidence type="ECO:0000313" key="2">
    <source>
        <dbReference type="Proteomes" id="UP001155241"/>
    </source>
</evidence>
<keyword evidence="2" id="KW-1185">Reference proteome</keyword>
<proteinExistence type="predicted"/>
<dbReference type="Proteomes" id="UP001155241">
    <property type="component" value="Unassembled WGS sequence"/>
</dbReference>
<accession>A0A9X2FGB4</accession>
<gene>
    <name evidence="1" type="ORF">NG895_28240</name>
</gene>
<comment type="caution">
    <text evidence="1">The sequence shown here is derived from an EMBL/GenBank/DDBJ whole genome shotgun (WGS) entry which is preliminary data.</text>
</comment>